<reference evidence="7 8" key="1">
    <citation type="submission" date="2020-10" db="EMBL/GenBank/DDBJ databases">
        <title>Connecting structure to function with the recovery of over 1000 high-quality activated sludge metagenome-assembled genomes encoding full-length rRNA genes using long-read sequencing.</title>
        <authorList>
            <person name="Singleton C.M."/>
            <person name="Petriglieri F."/>
            <person name="Kristensen J.M."/>
            <person name="Kirkegaard R.H."/>
            <person name="Michaelsen T.Y."/>
            <person name="Andersen M.H."/>
            <person name="Karst S.M."/>
            <person name="Dueholm M.S."/>
            <person name="Nielsen P.H."/>
            <person name="Albertsen M."/>
        </authorList>
    </citation>
    <scope>NUCLEOTIDE SEQUENCE [LARGE SCALE GENOMIC DNA]</scope>
    <source>
        <strain evidence="7">Ribe_18-Q3-R11-54_BAT3C.373</strain>
    </source>
</reference>
<keyword evidence="2" id="KW-0813">Transport</keyword>
<gene>
    <name evidence="7" type="ORF">IPO85_03635</name>
</gene>
<evidence type="ECO:0000256" key="3">
    <source>
        <dbReference type="ARBA" id="ARBA00022692"/>
    </source>
</evidence>
<dbReference type="SUPFAM" id="SSF103473">
    <property type="entry name" value="MFS general substrate transporter"/>
    <property type="match status" value="1"/>
</dbReference>
<feature type="transmembrane region" description="Helical" evidence="6">
    <location>
        <begin position="399"/>
        <end position="418"/>
    </location>
</feature>
<feature type="transmembrane region" description="Helical" evidence="6">
    <location>
        <begin position="312"/>
        <end position="329"/>
    </location>
</feature>
<proteinExistence type="predicted"/>
<keyword evidence="4 6" id="KW-1133">Transmembrane helix</keyword>
<evidence type="ECO:0000313" key="7">
    <source>
        <dbReference type="EMBL" id="MBK9716605.1"/>
    </source>
</evidence>
<dbReference type="InterPro" id="IPR024671">
    <property type="entry name" value="Atg22-like"/>
</dbReference>
<dbReference type="PANTHER" id="PTHR23519:SF1">
    <property type="entry name" value="AUTOPHAGY-RELATED PROTEIN 22"/>
    <property type="match status" value="1"/>
</dbReference>
<feature type="transmembrane region" description="Helical" evidence="6">
    <location>
        <begin position="21"/>
        <end position="43"/>
    </location>
</feature>
<organism evidence="7 8">
    <name type="scientific">Candidatus Defluviibacterium haderslevense</name>
    <dbReference type="NCBI Taxonomy" id="2981993"/>
    <lineage>
        <taxon>Bacteria</taxon>
        <taxon>Pseudomonadati</taxon>
        <taxon>Bacteroidota</taxon>
        <taxon>Saprospiria</taxon>
        <taxon>Saprospirales</taxon>
        <taxon>Saprospiraceae</taxon>
        <taxon>Candidatus Defluviibacterium</taxon>
    </lineage>
</organism>
<evidence type="ECO:0000256" key="4">
    <source>
        <dbReference type="ARBA" id="ARBA00022989"/>
    </source>
</evidence>
<feature type="transmembrane region" description="Helical" evidence="6">
    <location>
        <begin position="153"/>
        <end position="172"/>
    </location>
</feature>
<feature type="transmembrane region" description="Helical" evidence="6">
    <location>
        <begin position="245"/>
        <end position="269"/>
    </location>
</feature>
<comment type="subcellular location">
    <subcellularLocation>
        <location evidence="1">Endomembrane system</location>
        <topology evidence="1">Multi-pass membrane protein</topology>
    </subcellularLocation>
</comment>
<name>A0A9D7XDF5_9BACT</name>
<dbReference type="EMBL" id="JADKFW010000004">
    <property type="protein sequence ID" value="MBK9716605.1"/>
    <property type="molecule type" value="Genomic_DNA"/>
</dbReference>
<evidence type="ECO:0000256" key="2">
    <source>
        <dbReference type="ARBA" id="ARBA00022448"/>
    </source>
</evidence>
<dbReference type="Pfam" id="PF11700">
    <property type="entry name" value="ATG22"/>
    <property type="match status" value="1"/>
</dbReference>
<keyword evidence="5 6" id="KW-0472">Membrane</keyword>
<dbReference type="InterPro" id="IPR050495">
    <property type="entry name" value="ATG22/LtaA_families"/>
</dbReference>
<dbReference type="GO" id="GO:0012505">
    <property type="term" value="C:endomembrane system"/>
    <property type="evidence" value="ECO:0007669"/>
    <property type="project" value="UniProtKB-SubCell"/>
</dbReference>
<feature type="transmembrane region" description="Helical" evidence="6">
    <location>
        <begin position="335"/>
        <end position="353"/>
    </location>
</feature>
<feature type="transmembrane region" description="Helical" evidence="6">
    <location>
        <begin position="281"/>
        <end position="300"/>
    </location>
</feature>
<evidence type="ECO:0000313" key="8">
    <source>
        <dbReference type="Proteomes" id="UP000808349"/>
    </source>
</evidence>
<sequence length="429" mass="48153">MNESNKKAELGWVMFDWANSSYSLVISTAIFPTFFIAVTDSYIPVFGLNISNSSIYAFSVSIAYLMICLISPILSGIADYSGSRKLFMRLFTTTGSAACAALFFFDGMNHIWLGVLAFIIATSSHAGSLVFYDAFLPELVPPNRRDKLSARGYAYGYIGSVILLIINIIVIQKPEMFGFSNISIEQHIPIRLAFLSVGIWWFGFSQFSFSRLPDDIVKPKEKIQLNKGLNELRKAWKQIKHHPSIYYYLVAFFCYSAGVQTVIYLASAFAEKELHFESSELILVILILQLVAIGGAYLFAHISKLSNNLLSMRYMLMVWIVICVMAYFVQSHMMFYFIAALVGMVLGGIQAISRSTYSKIIPQESKDVNCLFSFYDTVYYTSIVSGTFIFGIVDHLTGNMRYSVLSLAVFFIGGLILLRKVKLNAIAVD</sequence>
<evidence type="ECO:0000256" key="1">
    <source>
        <dbReference type="ARBA" id="ARBA00004127"/>
    </source>
</evidence>
<dbReference type="AlphaFoldDB" id="A0A9D7XDF5"/>
<feature type="transmembrane region" description="Helical" evidence="6">
    <location>
        <begin position="374"/>
        <end position="393"/>
    </location>
</feature>
<feature type="transmembrane region" description="Helical" evidence="6">
    <location>
        <begin position="111"/>
        <end position="132"/>
    </location>
</feature>
<feature type="transmembrane region" description="Helical" evidence="6">
    <location>
        <begin position="55"/>
        <end position="74"/>
    </location>
</feature>
<dbReference type="PANTHER" id="PTHR23519">
    <property type="entry name" value="AUTOPHAGY-RELATED PROTEIN 22"/>
    <property type="match status" value="1"/>
</dbReference>
<protein>
    <submittedName>
        <fullName evidence="7">MFS transporter</fullName>
    </submittedName>
</protein>
<dbReference type="InterPro" id="IPR036259">
    <property type="entry name" value="MFS_trans_sf"/>
</dbReference>
<feature type="transmembrane region" description="Helical" evidence="6">
    <location>
        <begin position="192"/>
        <end position="212"/>
    </location>
</feature>
<comment type="caution">
    <text evidence="7">The sequence shown here is derived from an EMBL/GenBank/DDBJ whole genome shotgun (WGS) entry which is preliminary data.</text>
</comment>
<dbReference type="Proteomes" id="UP000808349">
    <property type="component" value="Unassembled WGS sequence"/>
</dbReference>
<evidence type="ECO:0000256" key="6">
    <source>
        <dbReference type="SAM" id="Phobius"/>
    </source>
</evidence>
<dbReference type="Gene3D" id="1.20.1250.20">
    <property type="entry name" value="MFS general substrate transporter like domains"/>
    <property type="match status" value="1"/>
</dbReference>
<accession>A0A9D7XDF5</accession>
<evidence type="ECO:0000256" key="5">
    <source>
        <dbReference type="ARBA" id="ARBA00023136"/>
    </source>
</evidence>
<keyword evidence="3 6" id="KW-0812">Transmembrane</keyword>
<feature type="transmembrane region" description="Helical" evidence="6">
    <location>
        <begin position="86"/>
        <end position="105"/>
    </location>
</feature>